<comment type="subcellular location">
    <subcellularLocation>
        <location evidence="1">Cell membrane</location>
        <topology evidence="1">Multi-pass membrane protein</topology>
    </subcellularLocation>
</comment>
<sequence>MPDVVLAIAFGWVTLLLCAGGVLLLRSRDTLHRVLALDVLVVLVIALLTLLSYRRDVSYYIDAALALALLSFTATLVAADHVRRKGPR</sequence>
<protein>
    <recommendedName>
        <fullName evidence="9">PH regulation protein F</fullName>
    </recommendedName>
</protein>
<keyword evidence="4 6" id="KW-1133">Transmembrane helix</keyword>
<dbReference type="RefSeq" id="WP_259311000.1">
    <property type="nucleotide sequence ID" value="NZ_CP087164.1"/>
</dbReference>
<evidence type="ECO:0000256" key="2">
    <source>
        <dbReference type="ARBA" id="ARBA00022475"/>
    </source>
</evidence>
<evidence type="ECO:0000256" key="6">
    <source>
        <dbReference type="SAM" id="Phobius"/>
    </source>
</evidence>
<keyword evidence="3 6" id="KW-0812">Transmembrane</keyword>
<dbReference type="Pfam" id="PF04066">
    <property type="entry name" value="MrpF_PhaF"/>
    <property type="match status" value="1"/>
</dbReference>
<dbReference type="InterPro" id="IPR007208">
    <property type="entry name" value="MrpF/PhaF-like"/>
</dbReference>
<accession>A0A9E6XZN5</accession>
<feature type="transmembrane region" description="Helical" evidence="6">
    <location>
        <begin position="6"/>
        <end position="25"/>
    </location>
</feature>
<dbReference type="GO" id="GO:0015075">
    <property type="term" value="F:monoatomic ion transmembrane transporter activity"/>
    <property type="evidence" value="ECO:0007669"/>
    <property type="project" value="InterPro"/>
</dbReference>
<dbReference type="Proteomes" id="UP001162834">
    <property type="component" value="Chromosome"/>
</dbReference>
<dbReference type="EMBL" id="CP087164">
    <property type="protein sequence ID" value="UGS36937.1"/>
    <property type="molecule type" value="Genomic_DNA"/>
</dbReference>
<dbReference type="AlphaFoldDB" id="A0A9E6XZN5"/>
<evidence type="ECO:0000256" key="5">
    <source>
        <dbReference type="ARBA" id="ARBA00023136"/>
    </source>
</evidence>
<dbReference type="GO" id="GO:0005886">
    <property type="term" value="C:plasma membrane"/>
    <property type="evidence" value="ECO:0007669"/>
    <property type="project" value="UniProtKB-SubCell"/>
</dbReference>
<evidence type="ECO:0000313" key="7">
    <source>
        <dbReference type="EMBL" id="UGS36937.1"/>
    </source>
</evidence>
<name>A0A9E6XZN5_9ACTN</name>
<keyword evidence="8" id="KW-1185">Reference proteome</keyword>
<organism evidence="7 8">
    <name type="scientific">Capillimicrobium parvum</name>
    <dbReference type="NCBI Taxonomy" id="2884022"/>
    <lineage>
        <taxon>Bacteria</taxon>
        <taxon>Bacillati</taxon>
        <taxon>Actinomycetota</taxon>
        <taxon>Thermoleophilia</taxon>
        <taxon>Solirubrobacterales</taxon>
        <taxon>Capillimicrobiaceae</taxon>
        <taxon>Capillimicrobium</taxon>
    </lineage>
</organism>
<proteinExistence type="predicted"/>
<keyword evidence="2" id="KW-1003">Cell membrane</keyword>
<evidence type="ECO:0000256" key="3">
    <source>
        <dbReference type="ARBA" id="ARBA00022692"/>
    </source>
</evidence>
<reference evidence="7" key="1">
    <citation type="journal article" date="2022" name="Int. J. Syst. Evol. Microbiol.">
        <title>Pseudomonas aegrilactucae sp. nov. and Pseudomonas morbosilactucae sp. nov., pathogens causing bacterial rot of lettuce in Japan.</title>
        <authorList>
            <person name="Sawada H."/>
            <person name="Fujikawa T."/>
            <person name="Satou M."/>
        </authorList>
    </citation>
    <scope>NUCLEOTIDE SEQUENCE</scope>
    <source>
        <strain evidence="7">0166_1</strain>
    </source>
</reference>
<gene>
    <name evidence="7" type="ORF">DSM104329_03349</name>
</gene>
<feature type="transmembrane region" description="Helical" evidence="6">
    <location>
        <begin position="34"/>
        <end position="53"/>
    </location>
</feature>
<evidence type="ECO:0000256" key="1">
    <source>
        <dbReference type="ARBA" id="ARBA00004651"/>
    </source>
</evidence>
<evidence type="ECO:0008006" key="9">
    <source>
        <dbReference type="Google" id="ProtNLM"/>
    </source>
</evidence>
<keyword evidence="5 6" id="KW-0472">Membrane</keyword>
<dbReference type="KEGG" id="sbae:DSM104329_03349"/>
<evidence type="ECO:0000313" key="8">
    <source>
        <dbReference type="Proteomes" id="UP001162834"/>
    </source>
</evidence>
<evidence type="ECO:0000256" key="4">
    <source>
        <dbReference type="ARBA" id="ARBA00022989"/>
    </source>
</evidence>
<feature type="transmembrane region" description="Helical" evidence="6">
    <location>
        <begin position="59"/>
        <end position="79"/>
    </location>
</feature>